<gene>
    <name evidence="1" type="ORF">IE077_002499</name>
</gene>
<name>A0ABQ7JAN4_9APIC</name>
<evidence type="ECO:0000313" key="1">
    <source>
        <dbReference type="EMBL" id="KAF8821060.1"/>
    </source>
</evidence>
<reference evidence="1 2" key="1">
    <citation type="journal article" date="2020" name="bioRxiv">
        <title>Metabolic contributions of an alphaproteobacterial endosymbiont in the apicomplexan Cardiosporidium cionae.</title>
        <authorList>
            <person name="Hunter E.S."/>
            <person name="Paight C.J."/>
            <person name="Lane C.E."/>
        </authorList>
    </citation>
    <scope>NUCLEOTIDE SEQUENCE [LARGE SCALE GENOMIC DNA]</scope>
    <source>
        <strain evidence="1">ESH_2018</strain>
    </source>
</reference>
<evidence type="ECO:0000313" key="2">
    <source>
        <dbReference type="Proteomes" id="UP000823046"/>
    </source>
</evidence>
<proteinExistence type="predicted"/>
<comment type="caution">
    <text evidence="1">The sequence shown here is derived from an EMBL/GenBank/DDBJ whole genome shotgun (WGS) entry which is preliminary data.</text>
</comment>
<dbReference type="EMBL" id="JADAQX010000243">
    <property type="protein sequence ID" value="KAF8821060.1"/>
    <property type="molecule type" value="Genomic_DNA"/>
</dbReference>
<organism evidence="1 2">
    <name type="scientific">Cardiosporidium cionae</name>
    <dbReference type="NCBI Taxonomy" id="476202"/>
    <lineage>
        <taxon>Eukaryota</taxon>
        <taxon>Sar</taxon>
        <taxon>Alveolata</taxon>
        <taxon>Apicomplexa</taxon>
        <taxon>Aconoidasida</taxon>
        <taxon>Nephromycida</taxon>
        <taxon>Cardiosporidium</taxon>
    </lineage>
</organism>
<protein>
    <submittedName>
        <fullName evidence="1">Uncharacterized protein</fullName>
    </submittedName>
</protein>
<accession>A0ABQ7JAN4</accession>
<sequence length="179" mass="20252">MLRAFPKLFSTAAAPVKGAVTRASAHTEAVPDVMVTFGVRMNQITFVSHPGVMAVSKLLEMHSMTSSRAILTQENVAAIREFDEELANLACSFHERSKFVFFHYFWSPRMEQKAQIALDHQLPINFMDLEHIDKPNMLAMLLEEKEVLEVARQEVLDAPKNVYAIPKIVESYRGVEVCD</sequence>
<dbReference type="Proteomes" id="UP000823046">
    <property type="component" value="Unassembled WGS sequence"/>
</dbReference>
<keyword evidence="2" id="KW-1185">Reference proteome</keyword>